<gene>
    <name evidence="1" type="ORF">Q8W38_15405</name>
</gene>
<dbReference type="Proteomes" id="UP001177883">
    <property type="component" value="Unassembled WGS sequence"/>
</dbReference>
<protein>
    <recommendedName>
        <fullName evidence="3">Phospholipase D-like domain-containing protein</fullName>
    </recommendedName>
</protein>
<dbReference type="Gene3D" id="3.30.870.10">
    <property type="entry name" value="Endonuclease Chain A"/>
    <property type="match status" value="1"/>
</dbReference>
<organism evidence="1 2">
    <name type="scientific">Vibrio splendidus</name>
    <dbReference type="NCBI Taxonomy" id="29497"/>
    <lineage>
        <taxon>Bacteria</taxon>
        <taxon>Pseudomonadati</taxon>
        <taxon>Pseudomonadota</taxon>
        <taxon>Gammaproteobacteria</taxon>
        <taxon>Vibrionales</taxon>
        <taxon>Vibrionaceae</taxon>
        <taxon>Vibrio</taxon>
    </lineage>
</organism>
<evidence type="ECO:0000313" key="1">
    <source>
        <dbReference type="EMBL" id="MDP2490737.1"/>
    </source>
</evidence>
<reference evidence="1" key="1">
    <citation type="submission" date="2023-07" db="EMBL/GenBank/DDBJ databases">
        <title>Genome content predicts the carbon catabolic preferences of heterotrophic bacteria.</title>
        <authorList>
            <person name="Gralka M."/>
        </authorList>
    </citation>
    <scope>NUCLEOTIDE SEQUENCE</scope>
    <source>
        <strain evidence="1">6E03</strain>
    </source>
</reference>
<evidence type="ECO:0000313" key="2">
    <source>
        <dbReference type="Proteomes" id="UP001177883"/>
    </source>
</evidence>
<evidence type="ECO:0008006" key="3">
    <source>
        <dbReference type="Google" id="ProtNLM"/>
    </source>
</evidence>
<comment type="caution">
    <text evidence="1">The sequence shown here is derived from an EMBL/GenBank/DDBJ whole genome shotgun (WGS) entry which is preliminary data.</text>
</comment>
<proteinExistence type="predicted"/>
<dbReference type="EMBL" id="JAUYVK010000014">
    <property type="protein sequence ID" value="MDP2490737.1"/>
    <property type="molecule type" value="Genomic_DNA"/>
</dbReference>
<dbReference type="RefSeq" id="WP_102492582.1">
    <property type="nucleotide sequence ID" value="NZ_JAUYVK010000014.1"/>
</dbReference>
<dbReference type="AlphaFoldDB" id="A0ABD5ACS8"/>
<accession>A0ABD5ACS8</accession>
<sequence>MNQFISNSSSITAKQAILNTVSEDGNFLILGYGSFGGSGGKLSLDNTELIDTITCALKKNPKLKVELHVGVMFHYSNKRNKKNKSKLQQQVVSEKIRDKRYFEAFKSEVSDFLGRFDLALYKDWKGTNFQVDLFLVPDFHSKFCLMSNNPHFTAEPQDELVLPPVSGVMGSSNFTSAAFDESRFELDLYMTGGAENTLLLDFSKTVASMLTSNKQRAVLKCDLVKRAASIEENSGLSRHLTSVTYWQEFRSNFFEGQPLSHSTYDAAAFGTLDEQAANEVKGGIEAGSSQD</sequence>
<name>A0ABD5ACS8_VIBSP</name>